<keyword evidence="3" id="KW-1185">Reference proteome</keyword>
<dbReference type="InterPro" id="IPR000073">
    <property type="entry name" value="AB_hydrolase_1"/>
</dbReference>
<gene>
    <name evidence="2" type="ORF">GC106_43550</name>
</gene>
<dbReference type="InterPro" id="IPR029058">
    <property type="entry name" value="AB_hydrolase_fold"/>
</dbReference>
<comment type="caution">
    <text evidence="2">The sequence shown here is derived from an EMBL/GenBank/DDBJ whole genome shotgun (WGS) entry which is preliminary data.</text>
</comment>
<accession>A0ABX2F733</accession>
<dbReference type="RefSeq" id="WP_173134334.1">
    <property type="nucleotide sequence ID" value="NZ_CBCSGW010000010.1"/>
</dbReference>
<dbReference type="SUPFAM" id="SSF53474">
    <property type="entry name" value="alpha/beta-Hydrolases"/>
    <property type="match status" value="1"/>
</dbReference>
<evidence type="ECO:0000313" key="2">
    <source>
        <dbReference type="EMBL" id="NRN67122.1"/>
    </source>
</evidence>
<evidence type="ECO:0000259" key="1">
    <source>
        <dbReference type="Pfam" id="PF12697"/>
    </source>
</evidence>
<dbReference type="PANTHER" id="PTHR43329">
    <property type="entry name" value="EPOXIDE HYDROLASE"/>
    <property type="match status" value="1"/>
</dbReference>
<proteinExistence type="predicted"/>
<organism evidence="2 3">
    <name type="scientific">Kibdelosporangium persicum</name>
    <dbReference type="NCBI Taxonomy" id="2698649"/>
    <lineage>
        <taxon>Bacteria</taxon>
        <taxon>Bacillati</taxon>
        <taxon>Actinomycetota</taxon>
        <taxon>Actinomycetes</taxon>
        <taxon>Pseudonocardiales</taxon>
        <taxon>Pseudonocardiaceae</taxon>
        <taxon>Kibdelosporangium</taxon>
    </lineage>
</organism>
<name>A0ABX2F733_9PSEU</name>
<evidence type="ECO:0000313" key="3">
    <source>
        <dbReference type="Proteomes" id="UP000763557"/>
    </source>
</evidence>
<dbReference type="Pfam" id="PF12697">
    <property type="entry name" value="Abhydrolase_6"/>
    <property type="match status" value="1"/>
</dbReference>
<dbReference type="Gene3D" id="3.40.50.1820">
    <property type="entry name" value="alpha/beta hydrolase"/>
    <property type="match status" value="1"/>
</dbReference>
<dbReference type="Proteomes" id="UP000763557">
    <property type="component" value="Unassembled WGS sequence"/>
</dbReference>
<reference evidence="2 3" key="1">
    <citation type="submission" date="2020-01" db="EMBL/GenBank/DDBJ databases">
        <title>Kibdelosporangium persica a novel Actinomycetes from a hot desert in Iran.</title>
        <authorList>
            <person name="Safaei N."/>
            <person name="Zaburannyi N."/>
            <person name="Mueller R."/>
            <person name="Wink J."/>
        </authorList>
    </citation>
    <scope>NUCLEOTIDE SEQUENCE [LARGE SCALE GENOMIC DNA]</scope>
    <source>
        <strain evidence="2 3">4NS15</strain>
    </source>
</reference>
<protein>
    <submittedName>
        <fullName evidence="2">Pimeloyl-ACP methyl ester carboxylesterase</fullName>
    </submittedName>
</protein>
<sequence length="242" mass="26660">MIVFLHGVPETAAVWRKVQAAIGVESVALSLPGFGCPRPDGFGCTKDEYVAWVAGRLDQFDEVDLVGHDWGAGLTYRLAMTYRLRSWVADVANIMHPDYVWHSIAQVWQTPGEGEAAMRRTLATPRETLADRYTAFGVSQEDALEMARGQDETMGGSILSLYRSAMPNPHDDWGPLTATEAPGMVLHATGDQFSDEARARDVANALGARYHPIEANHFWPYQAPDRAAEVLTSFWSSVPPGR</sequence>
<feature type="domain" description="AB hydrolase-1" evidence="1">
    <location>
        <begin position="2"/>
        <end position="229"/>
    </location>
</feature>
<dbReference type="EMBL" id="JAAATY010000013">
    <property type="protein sequence ID" value="NRN67122.1"/>
    <property type="molecule type" value="Genomic_DNA"/>
</dbReference>